<dbReference type="AlphaFoldDB" id="A0A0U4FIC4"/>
<sequence length="192" mass="22023">MVLGLFCVFLIILIAAVLLSRIKIDCSVLFDQNQQTLDLAVYYFRIRIFKRTVDLSEETNNQDQSLDETLTLLHKMSENFIQRLKSYHDMTTIILERLRFERFSWVTEVGAGKAPITGVLTGGIWSVKGMITGLLSSKSHFDHKPLLEVIPLFNQKQIDSKVDCMITIRTGQAIYALLKFIRKDPKNQEAII</sequence>
<dbReference type="InterPro" id="IPR021338">
    <property type="entry name" value="DUF2953"/>
</dbReference>
<dbReference type="RefSeq" id="WP_068443758.1">
    <property type="nucleotide sequence ID" value="NZ_CP013862.1"/>
</dbReference>
<dbReference type="Pfam" id="PF11167">
    <property type="entry name" value="DUF2953"/>
    <property type="match status" value="1"/>
</dbReference>
<dbReference type="STRING" id="1472767.AOX59_06935"/>
<dbReference type="KEGG" id="lao:AOX59_06935"/>
<dbReference type="OrthoDB" id="1683589at2"/>
<keyword evidence="2" id="KW-1185">Reference proteome</keyword>
<dbReference type="Proteomes" id="UP000050331">
    <property type="component" value="Chromosome"/>
</dbReference>
<protein>
    <recommendedName>
        <fullName evidence="3">DUF2953 domain-containing protein</fullName>
    </recommendedName>
</protein>
<evidence type="ECO:0008006" key="3">
    <source>
        <dbReference type="Google" id="ProtNLM"/>
    </source>
</evidence>
<accession>A0A0U4FIC4</accession>
<reference evidence="1 2" key="1">
    <citation type="submission" date="2016-01" db="EMBL/GenBank/DDBJ databases">
        <title>Complete genome sequence of strain Lentibacillus amyloliquefaciens LAM0015T isolated from saline sediment.</title>
        <authorList>
            <person name="Wang J.-L."/>
            <person name="He M.-X."/>
        </authorList>
    </citation>
    <scope>NUCLEOTIDE SEQUENCE [LARGE SCALE GENOMIC DNA]</scope>
    <source>
        <strain evidence="1 2">LAM0015</strain>
    </source>
</reference>
<evidence type="ECO:0000313" key="2">
    <source>
        <dbReference type="Proteomes" id="UP000050331"/>
    </source>
</evidence>
<dbReference type="EMBL" id="CP013862">
    <property type="protein sequence ID" value="ALX48366.1"/>
    <property type="molecule type" value="Genomic_DNA"/>
</dbReference>
<name>A0A0U4FIC4_9BACI</name>
<organism evidence="1 2">
    <name type="scientific">Lentibacillus amyloliquefaciens</name>
    <dbReference type="NCBI Taxonomy" id="1472767"/>
    <lineage>
        <taxon>Bacteria</taxon>
        <taxon>Bacillati</taxon>
        <taxon>Bacillota</taxon>
        <taxon>Bacilli</taxon>
        <taxon>Bacillales</taxon>
        <taxon>Bacillaceae</taxon>
        <taxon>Lentibacillus</taxon>
    </lineage>
</organism>
<proteinExistence type="predicted"/>
<evidence type="ECO:0000313" key="1">
    <source>
        <dbReference type="EMBL" id="ALX48366.1"/>
    </source>
</evidence>
<gene>
    <name evidence="1" type="ORF">AOX59_06935</name>
</gene>